<dbReference type="SUPFAM" id="SSF52540">
    <property type="entry name" value="P-loop containing nucleoside triphosphate hydrolases"/>
    <property type="match status" value="1"/>
</dbReference>
<keyword evidence="1" id="KW-0175">Coiled coil</keyword>
<dbReference type="InterPro" id="IPR038729">
    <property type="entry name" value="Rad50/SbcC_AAA"/>
</dbReference>
<evidence type="ECO:0000313" key="3">
    <source>
        <dbReference type="EMBL" id="KOY81814.1"/>
    </source>
</evidence>
<dbReference type="GO" id="GO:0006302">
    <property type="term" value="P:double-strand break repair"/>
    <property type="evidence" value="ECO:0007669"/>
    <property type="project" value="InterPro"/>
</dbReference>
<dbReference type="Proteomes" id="UP000037977">
    <property type="component" value="Unassembled WGS sequence"/>
</dbReference>
<dbReference type="Pfam" id="PF13476">
    <property type="entry name" value="AAA_23"/>
    <property type="match status" value="1"/>
</dbReference>
<dbReference type="OrthoDB" id="103556at2"/>
<feature type="coiled-coil region" evidence="1">
    <location>
        <begin position="209"/>
        <end position="262"/>
    </location>
</feature>
<dbReference type="STRING" id="33935.ADM90_12930"/>
<reference evidence="3 4" key="1">
    <citation type="submission" date="2015-07" db="EMBL/GenBank/DDBJ databases">
        <title>Genome sequencing project for genomic taxonomy and phylogenomics of Bacillus-like bacteria.</title>
        <authorList>
            <person name="Liu B."/>
            <person name="Wang J."/>
            <person name="Zhu Y."/>
            <person name="Liu G."/>
            <person name="Chen Q."/>
            <person name="Chen Z."/>
            <person name="Che J."/>
            <person name="Ge C."/>
            <person name="Shi H."/>
            <person name="Pan Z."/>
            <person name="Liu X."/>
        </authorList>
    </citation>
    <scope>NUCLEOTIDE SEQUENCE [LARGE SCALE GENOMIC DNA]</scope>
    <source>
        <strain evidence="3 4">DSM 54</strain>
    </source>
</reference>
<gene>
    <name evidence="3" type="ORF">ADM90_12930</name>
</gene>
<dbReference type="GO" id="GO:0016887">
    <property type="term" value="F:ATP hydrolysis activity"/>
    <property type="evidence" value="ECO:0007669"/>
    <property type="project" value="InterPro"/>
</dbReference>
<accession>A0A0N0CVS4</accession>
<feature type="domain" description="Rad50/SbcC-type AAA" evidence="2">
    <location>
        <begin position="19"/>
        <end position="256"/>
    </location>
</feature>
<dbReference type="AlphaFoldDB" id="A0A0N0CVS4"/>
<dbReference type="EMBL" id="LGCI01000008">
    <property type="protein sequence ID" value="KOY81814.1"/>
    <property type="molecule type" value="Genomic_DNA"/>
</dbReference>
<evidence type="ECO:0000256" key="1">
    <source>
        <dbReference type="SAM" id="Coils"/>
    </source>
</evidence>
<proteinExistence type="predicted"/>
<dbReference type="InterPro" id="IPR027417">
    <property type="entry name" value="P-loop_NTPase"/>
</dbReference>
<dbReference type="RefSeq" id="WP_053995402.1">
    <property type="nucleotide sequence ID" value="NZ_CP065643.1"/>
</dbReference>
<dbReference type="Gene3D" id="3.40.50.300">
    <property type="entry name" value="P-loop containing nucleotide triphosphate hydrolases"/>
    <property type="match status" value="2"/>
</dbReference>
<dbReference type="PATRIC" id="fig|33935.3.peg.3432"/>
<protein>
    <recommendedName>
        <fullName evidence="2">Rad50/SbcC-type AAA domain-containing protein</fullName>
    </recommendedName>
</protein>
<sequence>MTFYITKVTATGTGKTPSTVTFNKGLNIICGVSDSGKTCVLKCIQFAMGVINKPFEHNQTGYNSVSLDLMTSEGPIHLSRKLGKNIVNVVTEINSIESGDYDVDYKTNGNKRPVLNELCLKLIGINELPMIISNQDFARQRLKWNTLTRLFWLREQDIENPKSVLLPSSPTQYPYFFSSLLYLLTGDNYPNMEEQDKDEISKAKRDAVRQFVNGRIAQLSTKREELQNSLFEYSNLDIEEEMQKLIDNLSETEQTLVAATEESKDLLSTLLIFKEKEAETKVTHSHFQSLKSQYTADIKRLTFIVDGEVHLHTIDTNHKCPFCDGNIKPSERKSFIEASRAELNRIIAQLQGLTESENDIVSTLNELQKKINYLESRRAEIEKWIEIELVPQADKLRNVIQQYRTYIQLQQESTVLHNVSQDWITELQKQEQNEDLEKPKFKPKEHYPVDFNSRIDKIAYSILTECNYENLNTAHFNMGTFDLEVNGLAKEVSHGKGYWAFINTVLGLTFRQYLQEDAVYKPSIFVVDTPLLGLDQGVNDNAPTSMRTALFQYFIDSQSKGQIIVIENTKDLPDLEYESAGAKVIEFTHNKYKSKYKESRYGFLHDLYK</sequence>
<comment type="caution">
    <text evidence="3">The sequence shown here is derived from an EMBL/GenBank/DDBJ whole genome shotgun (WGS) entry which is preliminary data.</text>
</comment>
<evidence type="ECO:0000313" key="4">
    <source>
        <dbReference type="Proteomes" id="UP000037977"/>
    </source>
</evidence>
<name>A0A0N0CVS4_9BACI</name>
<keyword evidence="4" id="KW-1185">Reference proteome</keyword>
<evidence type="ECO:0000259" key="2">
    <source>
        <dbReference type="Pfam" id="PF13476"/>
    </source>
</evidence>
<organism evidence="3 4">
    <name type="scientific">Lysinibacillus macroides</name>
    <dbReference type="NCBI Taxonomy" id="33935"/>
    <lineage>
        <taxon>Bacteria</taxon>
        <taxon>Bacillati</taxon>
        <taxon>Bacillota</taxon>
        <taxon>Bacilli</taxon>
        <taxon>Bacillales</taxon>
        <taxon>Bacillaceae</taxon>
        <taxon>Lysinibacillus</taxon>
    </lineage>
</organism>